<reference evidence="2 3" key="1">
    <citation type="journal article" date="2015" name="Genome Biol. Evol.">
        <title>Phylogenomic analyses indicate that early fungi evolved digesting cell walls of algal ancestors of land plants.</title>
        <authorList>
            <person name="Chang Y."/>
            <person name="Wang S."/>
            <person name="Sekimoto S."/>
            <person name="Aerts A.L."/>
            <person name="Choi C."/>
            <person name="Clum A."/>
            <person name="LaButti K.M."/>
            <person name="Lindquist E.A."/>
            <person name="Yee Ngan C."/>
            <person name="Ohm R.A."/>
            <person name="Salamov A.A."/>
            <person name="Grigoriev I.V."/>
            <person name="Spatafora J.W."/>
            <person name="Berbee M.L."/>
        </authorList>
    </citation>
    <scope>NUCLEOTIDE SEQUENCE [LARGE SCALE GENOMIC DNA]</scope>
    <source>
        <strain evidence="2 3">NRRL 28638</strain>
    </source>
</reference>
<name>A0A137NXT8_CONC2</name>
<dbReference type="AlphaFoldDB" id="A0A137NXT8"/>
<dbReference type="SUPFAM" id="SSF81383">
    <property type="entry name" value="F-box domain"/>
    <property type="match status" value="1"/>
</dbReference>
<dbReference type="Gene3D" id="3.80.10.10">
    <property type="entry name" value="Ribonuclease Inhibitor"/>
    <property type="match status" value="1"/>
</dbReference>
<dbReference type="InterPro" id="IPR032675">
    <property type="entry name" value="LRR_dom_sf"/>
</dbReference>
<proteinExistence type="predicted"/>
<evidence type="ECO:0000313" key="2">
    <source>
        <dbReference type="EMBL" id="KXN67429.1"/>
    </source>
</evidence>
<organism evidence="2 3">
    <name type="scientific">Conidiobolus coronatus (strain ATCC 28846 / CBS 209.66 / NRRL 28638)</name>
    <name type="common">Delacroixia coronata</name>
    <dbReference type="NCBI Taxonomy" id="796925"/>
    <lineage>
        <taxon>Eukaryota</taxon>
        <taxon>Fungi</taxon>
        <taxon>Fungi incertae sedis</taxon>
        <taxon>Zoopagomycota</taxon>
        <taxon>Entomophthoromycotina</taxon>
        <taxon>Entomophthoromycetes</taxon>
        <taxon>Entomophthorales</taxon>
        <taxon>Ancylistaceae</taxon>
        <taxon>Conidiobolus</taxon>
    </lineage>
</organism>
<feature type="domain" description="F-box" evidence="1">
    <location>
        <begin position="56"/>
        <end position="92"/>
    </location>
</feature>
<evidence type="ECO:0000313" key="3">
    <source>
        <dbReference type="Proteomes" id="UP000070444"/>
    </source>
</evidence>
<dbReference type="Gene3D" id="1.20.1280.50">
    <property type="match status" value="1"/>
</dbReference>
<sequence length="557" mass="65837">MTRVLRSATKKLQSKVDLSSKLSISKKSKTIQRKAKKGIEAKNEDNRQNGIWNINPILSNIFAYTDHKDLVEFNTVCKKWNHLTNPIIHKNIRLNRRWNIINQVHDKRFNRRTKIDADVIECIYNNAKHARLVKEFTYNEKLEPQRAIEFFDTFRFISNLTIRRYKMSQDHFLGMISPLTQLQELNLSNLSISKIIYKRFYKEVVQLPPSLKKLKLHNIRLNENPELFIKTINSHSNLMEFSSTLCFNNGFLEPFYKPYPSLVNFEYHNYNQHSNQLLIKILENNHQLNSLKLLLNCWNNELSSYISSYLNNLEELDIIDYSSYYQDNTDLNLKFSQPTKIKKLSLVWGRLSNCSLDSILLNCPDLEELTLNRDTNYIQPNSDILINLSKSAKVKKLKINCESLNVAVLSTLLLICPRLNELVVNLPTQWREVVKEIYEKSLNLQRLEISPSRRIYSQQNGTFFREFYDSEFFNSSYKIKSTLTHLTLNEFNASDSKAEQFKNFEQLKSIKYTAQRYGNYRVFGKNRKINMKLWPGYKLLSNDSKYQYELEFKKIPS</sequence>
<dbReference type="Proteomes" id="UP000070444">
    <property type="component" value="Unassembled WGS sequence"/>
</dbReference>
<dbReference type="SUPFAM" id="SSF52047">
    <property type="entry name" value="RNI-like"/>
    <property type="match status" value="1"/>
</dbReference>
<protein>
    <recommendedName>
        <fullName evidence="1">F-box domain-containing protein</fullName>
    </recommendedName>
</protein>
<dbReference type="EMBL" id="KQ964637">
    <property type="protein sequence ID" value="KXN67429.1"/>
    <property type="molecule type" value="Genomic_DNA"/>
</dbReference>
<dbReference type="CDD" id="cd09917">
    <property type="entry name" value="F-box_SF"/>
    <property type="match status" value="1"/>
</dbReference>
<evidence type="ECO:0000259" key="1">
    <source>
        <dbReference type="Pfam" id="PF12937"/>
    </source>
</evidence>
<dbReference type="InterPro" id="IPR036047">
    <property type="entry name" value="F-box-like_dom_sf"/>
</dbReference>
<accession>A0A137NXT8</accession>
<gene>
    <name evidence="2" type="ORF">CONCODRAFT_10510</name>
</gene>
<keyword evidence="3" id="KW-1185">Reference proteome</keyword>
<dbReference type="InterPro" id="IPR001810">
    <property type="entry name" value="F-box_dom"/>
</dbReference>
<dbReference type="Pfam" id="PF12937">
    <property type="entry name" value="F-box-like"/>
    <property type="match status" value="1"/>
</dbReference>